<proteinExistence type="predicted"/>
<dbReference type="EMBL" id="JANIIK010000047">
    <property type="protein sequence ID" value="KAJ3600261.1"/>
    <property type="molecule type" value="Genomic_DNA"/>
</dbReference>
<feature type="region of interest" description="Disordered" evidence="1">
    <location>
        <begin position="31"/>
        <end position="53"/>
    </location>
</feature>
<comment type="caution">
    <text evidence="2">The sequence shown here is derived from an EMBL/GenBank/DDBJ whole genome shotgun (WGS) entry which is preliminary data.</text>
</comment>
<evidence type="ECO:0000256" key="1">
    <source>
        <dbReference type="SAM" id="MobiDB-lite"/>
    </source>
</evidence>
<sequence length="227" mass="24222">MNSDMLHRDAEHQLSRDAELQLSRDAELQMRLADGGGGGGGAGGAGENGAKENGGAGKQFLHQAEERSFCTKRKMLVGLDVLCLCIAAGQKKQKRQCANGTLALIIKARGQLCREAAPSPRQPMGEPVGTVPRGYRPTWVPSHVGTVPRGYRPTWVPSHVGTVPRGTVHVGTVPRGYRPRGTVPRGYRPTWVPSHVGTVPRGTVPAGVDGASWFSQKMAGCERSAWA</sequence>
<gene>
    <name evidence="2" type="ORF">NHX12_031247</name>
</gene>
<accession>A0A9Q0E4X1</accession>
<reference evidence="2" key="1">
    <citation type="submission" date="2022-07" db="EMBL/GenBank/DDBJ databases">
        <title>Chromosome-level genome of Muraenolepis orangiensis.</title>
        <authorList>
            <person name="Kim J."/>
        </authorList>
    </citation>
    <scope>NUCLEOTIDE SEQUENCE</scope>
    <source>
        <strain evidence="2">KU_S4_2022</strain>
        <tissue evidence="2">Muscle</tissue>
    </source>
</reference>
<protein>
    <submittedName>
        <fullName evidence="2">Uncharacterized protein</fullName>
    </submittedName>
</protein>
<organism evidence="2 3">
    <name type="scientific">Muraenolepis orangiensis</name>
    <name type="common">Patagonian moray cod</name>
    <dbReference type="NCBI Taxonomy" id="630683"/>
    <lineage>
        <taxon>Eukaryota</taxon>
        <taxon>Metazoa</taxon>
        <taxon>Chordata</taxon>
        <taxon>Craniata</taxon>
        <taxon>Vertebrata</taxon>
        <taxon>Euteleostomi</taxon>
        <taxon>Actinopterygii</taxon>
        <taxon>Neopterygii</taxon>
        <taxon>Teleostei</taxon>
        <taxon>Neoteleostei</taxon>
        <taxon>Acanthomorphata</taxon>
        <taxon>Zeiogadaria</taxon>
        <taxon>Gadariae</taxon>
        <taxon>Gadiformes</taxon>
        <taxon>Muraenolepidoidei</taxon>
        <taxon>Muraenolepididae</taxon>
        <taxon>Muraenolepis</taxon>
    </lineage>
</organism>
<dbReference type="Proteomes" id="UP001148018">
    <property type="component" value="Unassembled WGS sequence"/>
</dbReference>
<evidence type="ECO:0000313" key="3">
    <source>
        <dbReference type="Proteomes" id="UP001148018"/>
    </source>
</evidence>
<feature type="compositionally biased region" description="Gly residues" evidence="1">
    <location>
        <begin position="34"/>
        <end position="53"/>
    </location>
</feature>
<evidence type="ECO:0000313" key="2">
    <source>
        <dbReference type="EMBL" id="KAJ3600261.1"/>
    </source>
</evidence>
<keyword evidence="3" id="KW-1185">Reference proteome</keyword>
<dbReference type="AlphaFoldDB" id="A0A9Q0E4X1"/>
<name>A0A9Q0E4X1_9TELE</name>